<name>A0A9X8D4V9_9BURK</name>
<dbReference type="AlphaFoldDB" id="A0A9X8D4V9"/>
<dbReference type="InterPro" id="IPR003491">
    <property type="entry name" value="REP-like_C"/>
</dbReference>
<feature type="domain" description="Replication initiation protein-like C-terminal" evidence="1">
    <location>
        <begin position="179"/>
        <end position="275"/>
    </location>
</feature>
<sequence>MTKVKDKSALVLDGNVVKVRLMAERQASNSMVHVDWLRFTVRLRNAPPFLTDKRAESTSIWDEGYRLHKLLSLINELPDHERDACGQASALADRVCMALGFEFNRGAELGKGHDFYKHRWPIHRCGAEVGWVGFGASSDSPKQRAQAESMHVNLYGVACTFAEHGWTDRMAKIVDELDGKITRADLALDFFDGFSGGIERVFKEYCEGLCDSYGHRPALRDINWAKGCSRSLYIGSKDAGKETNIYEKGDQLFGEKVGSKWLRFELRYGNKVRVLDTDLLRRPSDFFAGASDWHAAILREAGDVATPEYIAYTPKPALMHVKAECTRNALHLLNNAAPSIALAFQYLTEEQFLELVTHKKRPKRLASFSHADLSEAYSEAFSQFVVPRSGPVAMSLQ</sequence>
<dbReference type="OrthoDB" id="9809126at2"/>
<reference evidence="2 3" key="1">
    <citation type="submission" date="2018-09" db="EMBL/GenBank/DDBJ databases">
        <title>Acidovorax cavernicola nov. sp. isolated from Gruta de las Maravillas (Aracena, Spain).</title>
        <authorList>
            <person name="Jurado V."/>
            <person name="Gutierrez-Patricio S."/>
            <person name="Gonzalez-Pimentel J.L."/>
            <person name="Miller A.Z."/>
            <person name="Laiz L."/>
            <person name="Saiz-Jimenez C."/>
        </authorList>
    </citation>
    <scope>NUCLEOTIDE SEQUENCE [LARGE SCALE GENOMIC DNA]</scope>
    <source>
        <strain evidence="2 3">1011MAR4D40.2</strain>
    </source>
</reference>
<comment type="caution">
    <text evidence="2">The sequence shown here is derived from an EMBL/GenBank/DDBJ whole genome shotgun (WGS) entry which is preliminary data.</text>
</comment>
<dbReference type="RefSeq" id="WP_119554306.1">
    <property type="nucleotide sequence ID" value="NZ_QXMN01000016.1"/>
</dbReference>
<evidence type="ECO:0000259" key="1">
    <source>
        <dbReference type="Pfam" id="PF02486"/>
    </source>
</evidence>
<keyword evidence="2" id="KW-0396">Initiation factor</keyword>
<dbReference type="GO" id="GO:0003743">
    <property type="term" value="F:translation initiation factor activity"/>
    <property type="evidence" value="ECO:0007669"/>
    <property type="project" value="UniProtKB-KW"/>
</dbReference>
<keyword evidence="2" id="KW-0648">Protein biosynthesis</keyword>
<accession>A0A9X8D4V9</accession>
<dbReference type="Proteomes" id="UP000265619">
    <property type="component" value="Unassembled WGS sequence"/>
</dbReference>
<dbReference type="Pfam" id="PF02486">
    <property type="entry name" value="Rep_trans"/>
    <property type="match status" value="1"/>
</dbReference>
<protein>
    <submittedName>
        <fullName evidence="2">Replication initiation factor domain-containing protein</fullName>
    </submittedName>
</protein>
<dbReference type="EMBL" id="QXMN01000016">
    <property type="protein sequence ID" value="RIX79411.1"/>
    <property type="molecule type" value="Genomic_DNA"/>
</dbReference>
<evidence type="ECO:0000313" key="2">
    <source>
        <dbReference type="EMBL" id="RIX79411.1"/>
    </source>
</evidence>
<keyword evidence="3" id="KW-1185">Reference proteome</keyword>
<proteinExistence type="predicted"/>
<evidence type="ECO:0000313" key="3">
    <source>
        <dbReference type="Proteomes" id="UP000265619"/>
    </source>
</evidence>
<organism evidence="2 3">
    <name type="scientific">Acidovorax cavernicola</name>
    <dbReference type="NCBI Taxonomy" id="1675792"/>
    <lineage>
        <taxon>Bacteria</taxon>
        <taxon>Pseudomonadati</taxon>
        <taxon>Pseudomonadota</taxon>
        <taxon>Betaproteobacteria</taxon>
        <taxon>Burkholderiales</taxon>
        <taxon>Comamonadaceae</taxon>
        <taxon>Acidovorax</taxon>
    </lineage>
</organism>
<gene>
    <name evidence="2" type="ORF">D3H34_14640</name>
</gene>